<protein>
    <submittedName>
        <fullName evidence="5">HTH-type transcriptional regulator ChbR</fullName>
    </submittedName>
</protein>
<dbReference type="AlphaFoldDB" id="A0A6N3BU48"/>
<dbReference type="PRINTS" id="PR00032">
    <property type="entry name" value="HTHARAC"/>
</dbReference>
<dbReference type="PANTHER" id="PTHR43280">
    <property type="entry name" value="ARAC-FAMILY TRANSCRIPTIONAL REGULATOR"/>
    <property type="match status" value="1"/>
</dbReference>
<dbReference type="GO" id="GO:0043565">
    <property type="term" value="F:sequence-specific DNA binding"/>
    <property type="evidence" value="ECO:0007669"/>
    <property type="project" value="InterPro"/>
</dbReference>
<dbReference type="InterPro" id="IPR003313">
    <property type="entry name" value="AraC-bd"/>
</dbReference>
<dbReference type="SUPFAM" id="SSF51215">
    <property type="entry name" value="Regulatory protein AraC"/>
    <property type="match status" value="1"/>
</dbReference>
<dbReference type="PANTHER" id="PTHR43280:SF32">
    <property type="entry name" value="TRANSCRIPTIONAL REGULATORY PROTEIN"/>
    <property type="match status" value="1"/>
</dbReference>
<keyword evidence="3" id="KW-0804">Transcription</keyword>
<evidence type="ECO:0000256" key="1">
    <source>
        <dbReference type="ARBA" id="ARBA00023015"/>
    </source>
</evidence>
<feature type="domain" description="HTH araC/xylS-type" evidence="4">
    <location>
        <begin position="178"/>
        <end position="276"/>
    </location>
</feature>
<organism evidence="5">
    <name type="scientific">Paraprevotella clara</name>
    <dbReference type="NCBI Taxonomy" id="454154"/>
    <lineage>
        <taxon>Bacteria</taxon>
        <taxon>Pseudomonadati</taxon>
        <taxon>Bacteroidota</taxon>
        <taxon>Bacteroidia</taxon>
        <taxon>Bacteroidales</taxon>
        <taxon>Prevotellaceae</taxon>
        <taxon>Paraprevotella</taxon>
    </lineage>
</organism>
<evidence type="ECO:0000313" key="5">
    <source>
        <dbReference type="EMBL" id="VYU07635.1"/>
    </source>
</evidence>
<sequence>MEENVRSLLAQECFYFRTSLNWAVENELTLDKCLLVMVERGKASVFVGENEYALERNQILFMRPELPLKKLRSTTDFSVSLMAFPPSMLRDSTERMEPRFLLLLFTQVIWGLDAENRKLVEHFRELFRFAVADYGRGYTRELVLSLVNGLVYGAYEMCGAARLENLSLDSSRSRELFRNFMELLHEHLTREHEVQFYAGKLCISSKYLTQVSKGMIGRTPKQIIDETLMHEAMKLLDKNNSSIQDISVSLGFPDQSYFGRFFKRLKHMSPQQYRLRSKR</sequence>
<keyword evidence="1" id="KW-0805">Transcription regulation</keyword>
<dbReference type="InterPro" id="IPR018060">
    <property type="entry name" value="HTH_AraC"/>
</dbReference>
<evidence type="ECO:0000256" key="2">
    <source>
        <dbReference type="ARBA" id="ARBA00023125"/>
    </source>
</evidence>
<reference evidence="5" key="1">
    <citation type="submission" date="2019-11" db="EMBL/GenBank/DDBJ databases">
        <authorList>
            <person name="Feng L."/>
        </authorList>
    </citation>
    <scope>NUCLEOTIDE SEQUENCE</scope>
    <source>
        <strain evidence="5">PclaraLFYP37</strain>
    </source>
</reference>
<dbReference type="GO" id="GO:0003700">
    <property type="term" value="F:DNA-binding transcription factor activity"/>
    <property type="evidence" value="ECO:0007669"/>
    <property type="project" value="InterPro"/>
</dbReference>
<proteinExistence type="predicted"/>
<keyword evidence="2" id="KW-0238">DNA-binding</keyword>
<dbReference type="InterPro" id="IPR020449">
    <property type="entry name" value="Tscrpt_reg_AraC-type_HTH"/>
</dbReference>
<dbReference type="SMART" id="SM00342">
    <property type="entry name" value="HTH_ARAC"/>
    <property type="match status" value="1"/>
</dbReference>
<dbReference type="Pfam" id="PF12833">
    <property type="entry name" value="HTH_18"/>
    <property type="match status" value="1"/>
</dbReference>
<evidence type="ECO:0000259" key="4">
    <source>
        <dbReference type="PROSITE" id="PS01124"/>
    </source>
</evidence>
<name>A0A6N3BU48_9BACT</name>
<dbReference type="Pfam" id="PF02311">
    <property type="entry name" value="AraC_binding"/>
    <property type="match status" value="1"/>
</dbReference>
<dbReference type="InterPro" id="IPR009057">
    <property type="entry name" value="Homeodomain-like_sf"/>
</dbReference>
<dbReference type="PROSITE" id="PS01124">
    <property type="entry name" value="HTH_ARAC_FAMILY_2"/>
    <property type="match status" value="1"/>
</dbReference>
<gene>
    <name evidence="5" type="primary">chbR</name>
    <name evidence="5" type="ORF">PCLFYP37_01850</name>
</gene>
<dbReference type="RefSeq" id="WP_412441625.1">
    <property type="nucleotide sequence ID" value="NZ_CACRUT010000013.1"/>
</dbReference>
<dbReference type="InterPro" id="IPR037923">
    <property type="entry name" value="HTH-like"/>
</dbReference>
<evidence type="ECO:0000256" key="3">
    <source>
        <dbReference type="ARBA" id="ARBA00023163"/>
    </source>
</evidence>
<dbReference type="SUPFAM" id="SSF46689">
    <property type="entry name" value="Homeodomain-like"/>
    <property type="match status" value="1"/>
</dbReference>
<dbReference type="Gene3D" id="1.10.10.60">
    <property type="entry name" value="Homeodomain-like"/>
    <property type="match status" value="1"/>
</dbReference>
<dbReference type="EMBL" id="CACRUT010000013">
    <property type="protein sequence ID" value="VYU07635.1"/>
    <property type="molecule type" value="Genomic_DNA"/>
</dbReference>
<accession>A0A6N3BU48</accession>